<dbReference type="HOGENOM" id="CLU_054109_0_0_5"/>
<dbReference type="eggNOG" id="COG0454">
    <property type="taxonomic scope" value="Bacteria"/>
</dbReference>
<dbReference type="PANTHER" id="PTHR47237">
    <property type="entry name" value="SLL0310 PROTEIN"/>
    <property type="match status" value="1"/>
</dbReference>
<dbReference type="InterPro" id="IPR000182">
    <property type="entry name" value="GNAT_dom"/>
</dbReference>
<evidence type="ECO:0000313" key="2">
    <source>
        <dbReference type="EMBL" id="EAU46523.1"/>
    </source>
</evidence>
<dbReference type="RefSeq" id="WP_007797921.1">
    <property type="nucleotide sequence ID" value="NZ_DS022276.1"/>
</dbReference>
<organism evidence="2 3">
    <name type="scientific">Salipiger bermudensis (strain DSM 26914 / JCM 13377 / KCTC 12554 / HTCC2601)</name>
    <name type="common">Pelagibaca bermudensis</name>
    <dbReference type="NCBI Taxonomy" id="314265"/>
    <lineage>
        <taxon>Bacteria</taxon>
        <taxon>Pseudomonadati</taxon>
        <taxon>Pseudomonadota</taxon>
        <taxon>Alphaproteobacteria</taxon>
        <taxon>Rhodobacterales</taxon>
        <taxon>Roseobacteraceae</taxon>
        <taxon>Salipiger</taxon>
    </lineage>
</organism>
<name>Q0FR09_SALBH</name>
<reference evidence="2 3" key="1">
    <citation type="journal article" date="2010" name="J. Bacteriol.">
        <title>Genome sequences of Pelagibaca bermudensis HTCC2601T and Maritimibacter alkaliphilus HTCC2654T, the type strains of two marine Roseobacter genera.</title>
        <authorList>
            <person name="Thrash J.C."/>
            <person name="Cho J.C."/>
            <person name="Ferriera S."/>
            <person name="Johnson J."/>
            <person name="Vergin K.L."/>
            <person name="Giovannoni S.J."/>
        </authorList>
    </citation>
    <scope>NUCLEOTIDE SEQUENCE [LARGE SCALE GENOMIC DNA]</scope>
    <source>
        <strain evidence="3">DSM 26914 / JCM 13377 / KCTC 12554 / HTCC2601</strain>
    </source>
</reference>
<dbReference type="PANTHER" id="PTHR47237:SF1">
    <property type="entry name" value="SLL0310 PROTEIN"/>
    <property type="match status" value="1"/>
</dbReference>
<gene>
    <name evidence="2" type="ORF">R2601_18725</name>
</gene>
<proteinExistence type="predicted"/>
<dbReference type="EMBL" id="AATQ01000013">
    <property type="protein sequence ID" value="EAU46523.1"/>
    <property type="molecule type" value="Genomic_DNA"/>
</dbReference>
<dbReference type="PROSITE" id="PS51186">
    <property type="entry name" value="GNAT"/>
    <property type="match status" value="1"/>
</dbReference>
<dbReference type="InterPro" id="IPR052729">
    <property type="entry name" value="Acyl/Acetyltrans_Enzymes"/>
</dbReference>
<dbReference type="Pfam" id="PF00583">
    <property type="entry name" value="Acetyltransf_1"/>
    <property type="match status" value="1"/>
</dbReference>
<dbReference type="Gene3D" id="3.40.630.30">
    <property type="match status" value="1"/>
</dbReference>
<keyword evidence="2" id="KW-0808">Transferase</keyword>
<dbReference type="AlphaFoldDB" id="Q0FR09"/>
<feature type="domain" description="N-acetyltransferase" evidence="1">
    <location>
        <begin position="3"/>
        <end position="139"/>
    </location>
</feature>
<dbReference type="Pfam" id="PF18014">
    <property type="entry name" value="Acetyltransf_18"/>
    <property type="match status" value="1"/>
</dbReference>
<evidence type="ECO:0000259" key="1">
    <source>
        <dbReference type="PROSITE" id="PS51186"/>
    </source>
</evidence>
<dbReference type="SUPFAM" id="SSF55729">
    <property type="entry name" value="Acyl-CoA N-acyltransferases (Nat)"/>
    <property type="match status" value="1"/>
</dbReference>
<dbReference type="InterPro" id="IPR041496">
    <property type="entry name" value="YitH/HolE_GNAT"/>
</dbReference>
<dbReference type="CDD" id="cd04301">
    <property type="entry name" value="NAT_SF"/>
    <property type="match status" value="1"/>
</dbReference>
<dbReference type="Gene3D" id="3.40.630.90">
    <property type="match status" value="1"/>
</dbReference>
<comment type="caution">
    <text evidence="2">The sequence shown here is derived from an EMBL/GenBank/DDBJ whole genome shotgun (WGS) entry which is preliminary data.</text>
</comment>
<dbReference type="GO" id="GO:0016747">
    <property type="term" value="F:acyltransferase activity, transferring groups other than amino-acyl groups"/>
    <property type="evidence" value="ECO:0007669"/>
    <property type="project" value="InterPro"/>
</dbReference>
<evidence type="ECO:0000313" key="3">
    <source>
        <dbReference type="Proteomes" id="UP000006230"/>
    </source>
</evidence>
<keyword evidence="3" id="KW-1185">Reference proteome</keyword>
<accession>Q0FR09</accession>
<protein>
    <submittedName>
        <fullName evidence="2">Putative acetyltransferase</fullName>
    </submittedName>
</protein>
<dbReference type="InterPro" id="IPR016181">
    <property type="entry name" value="Acyl_CoA_acyltransferase"/>
</dbReference>
<dbReference type="Proteomes" id="UP000006230">
    <property type="component" value="Unassembled WGS sequence"/>
</dbReference>
<sequence>MSVTHRRMTKADLGLVLDWAAAEGWNPGLDDTAPFHAADPDGFFIAVEDEQILAAISVVNHTDDYAFLGLYICAPEARGRGIAYELWQTAMAHAGERTVGLDGVPEQQENYIKSGFELVGSTVRHTGPLASGPAADTRPANAADIGRMTELEAVASGVAKPRFLTQWFRPAPTRHGFITADGTGMVVIRECRDGYKIGPLVARSDVQARNLLQAAAAISGEADVSIDVPASDRTLTGICRELGLAPGFETARMYRGAPIFESDMLYAVATLELG</sequence>
<dbReference type="STRING" id="314265.R2601_18725"/>